<keyword evidence="16" id="KW-1185">Reference proteome</keyword>
<dbReference type="FunFam" id="3.30.428.10:FF:000001">
    <property type="entry name" value="Galactose-1-phosphate uridylyltransferase"/>
    <property type="match status" value="1"/>
</dbReference>
<evidence type="ECO:0000256" key="2">
    <source>
        <dbReference type="ARBA" id="ARBA00001947"/>
    </source>
</evidence>
<evidence type="ECO:0000256" key="13">
    <source>
        <dbReference type="SAM" id="MobiDB-lite"/>
    </source>
</evidence>
<evidence type="ECO:0000256" key="6">
    <source>
        <dbReference type="ARBA" id="ARBA00022695"/>
    </source>
</evidence>
<evidence type="ECO:0000259" key="15">
    <source>
        <dbReference type="Pfam" id="PF02744"/>
    </source>
</evidence>
<keyword evidence="8" id="KW-0862">Zinc</keyword>
<feature type="compositionally biased region" description="Polar residues" evidence="13">
    <location>
        <begin position="1"/>
        <end position="12"/>
    </location>
</feature>
<dbReference type="EC" id="2.7.7.12" evidence="12"/>
<evidence type="ECO:0000256" key="7">
    <source>
        <dbReference type="ARBA" id="ARBA00022723"/>
    </source>
</evidence>
<evidence type="ECO:0000259" key="14">
    <source>
        <dbReference type="Pfam" id="PF01087"/>
    </source>
</evidence>
<evidence type="ECO:0000256" key="4">
    <source>
        <dbReference type="ARBA" id="ARBA00010951"/>
    </source>
</evidence>
<gene>
    <name evidence="17" type="primary">LOC107269847</name>
</gene>
<feature type="active site" description="Tele-UMP-histidine intermediate" evidence="11">
    <location>
        <position position="183"/>
    </location>
</feature>
<dbReference type="PROSITE" id="PS00117">
    <property type="entry name" value="GAL_P_UDP_TRANSF_I"/>
    <property type="match status" value="1"/>
</dbReference>
<keyword evidence="6 12" id="KW-0548">Nucleotidyltransferase</keyword>
<evidence type="ECO:0000256" key="8">
    <source>
        <dbReference type="ARBA" id="ARBA00022833"/>
    </source>
</evidence>
<evidence type="ECO:0000256" key="12">
    <source>
        <dbReference type="RuleBase" id="RU000506"/>
    </source>
</evidence>
<sequence>MMELDTASQSENGDSDDATNFDATEHQHIRYNPLSGEWVLVSPHRMKRPWAGQIEVNDENEIPDYDPHNPLCPGNVRANGEITPNYSKTYSFVNDFPALLDTVPSPPKSEDELFQMDHARGTCKVLCFHPKSNVTIALMQVEEIKEVIKQWIREMLELGKKWTWVQIFENRGALMGCSNPHPHCQIWASSYLPNEPRKKDKLLSEFYSRHNKPLLIDYMEKEITKKERLVLENSDWIVVVPFWALWPYETMILPKKQVIRMQDLTASQQENLAIIMKRLCTLYDNLFHCSFPYTMGWHGAPTGEIGLSKDYNYWTFHGIYFPPLLRSASVKKHMVGYELLAQAQRDLTPEQAAERLRGLPNVHYKFPETSLAPEK</sequence>
<keyword evidence="10 12" id="KW-0119">Carbohydrate metabolism</keyword>
<evidence type="ECO:0000256" key="3">
    <source>
        <dbReference type="ARBA" id="ARBA00004947"/>
    </source>
</evidence>
<keyword evidence="9 12" id="KW-0299">Galactose metabolism</keyword>
<dbReference type="GO" id="GO:0008108">
    <property type="term" value="F:UDP-glucose:hexose-1-phosphate uridylyltransferase activity"/>
    <property type="evidence" value="ECO:0007669"/>
    <property type="project" value="UniProtKB-EC"/>
</dbReference>
<dbReference type="InterPro" id="IPR036265">
    <property type="entry name" value="HIT-like_sf"/>
</dbReference>
<dbReference type="InterPro" id="IPR005850">
    <property type="entry name" value="GalP_Utransf_C"/>
</dbReference>
<dbReference type="InterPro" id="IPR019779">
    <property type="entry name" value="GalP_UDPtransf1_His-AS"/>
</dbReference>
<dbReference type="SUPFAM" id="SSF54197">
    <property type="entry name" value="HIT-like"/>
    <property type="match status" value="2"/>
</dbReference>
<dbReference type="GO" id="GO:0008270">
    <property type="term" value="F:zinc ion binding"/>
    <property type="evidence" value="ECO:0007669"/>
    <property type="project" value="InterPro"/>
</dbReference>
<feature type="domain" description="Galactose-1-phosphate uridyl transferase C-terminal" evidence="15">
    <location>
        <begin position="203"/>
        <end position="365"/>
    </location>
</feature>
<feature type="region of interest" description="Disordered" evidence="13">
    <location>
        <begin position="1"/>
        <end position="20"/>
    </location>
</feature>
<dbReference type="AlphaFoldDB" id="A0AAJ7C1P4"/>
<keyword evidence="7 12" id="KW-0479">Metal-binding</keyword>
<name>A0AAJ7C1P4_CEPCN</name>
<dbReference type="InterPro" id="IPR005849">
    <property type="entry name" value="GalP_Utransf_N"/>
</dbReference>
<evidence type="ECO:0000256" key="9">
    <source>
        <dbReference type="ARBA" id="ARBA00023144"/>
    </source>
</evidence>
<evidence type="ECO:0000256" key="5">
    <source>
        <dbReference type="ARBA" id="ARBA00022679"/>
    </source>
</evidence>
<comment type="pathway">
    <text evidence="3 12">Carbohydrate metabolism; galactose metabolism.</text>
</comment>
<dbReference type="GeneID" id="107269847"/>
<dbReference type="Proteomes" id="UP000694920">
    <property type="component" value="Unplaced"/>
</dbReference>
<evidence type="ECO:0000313" key="16">
    <source>
        <dbReference type="Proteomes" id="UP000694920"/>
    </source>
</evidence>
<dbReference type="PIRSF" id="PIRSF000808">
    <property type="entry name" value="GalT"/>
    <property type="match status" value="1"/>
</dbReference>
<dbReference type="Pfam" id="PF01087">
    <property type="entry name" value="GalP_UDP_transf"/>
    <property type="match status" value="1"/>
</dbReference>
<protein>
    <recommendedName>
        <fullName evidence="12">Galactose-1-phosphate uridylyltransferase</fullName>
        <ecNumber evidence="12">2.7.7.12</ecNumber>
    </recommendedName>
</protein>
<comment type="catalytic activity">
    <reaction evidence="1 12">
        <text>alpha-D-galactose 1-phosphate + UDP-alpha-D-glucose = alpha-D-glucose 1-phosphate + UDP-alpha-D-galactose</text>
        <dbReference type="Rhea" id="RHEA:13989"/>
        <dbReference type="ChEBI" id="CHEBI:58336"/>
        <dbReference type="ChEBI" id="CHEBI:58601"/>
        <dbReference type="ChEBI" id="CHEBI:58885"/>
        <dbReference type="ChEBI" id="CHEBI:66914"/>
        <dbReference type="EC" id="2.7.7.12"/>
    </reaction>
</comment>
<dbReference type="RefSeq" id="XP_015599663.1">
    <property type="nucleotide sequence ID" value="XM_015744177.2"/>
</dbReference>
<dbReference type="NCBIfam" id="NF008724">
    <property type="entry name" value="PRK11720.1"/>
    <property type="match status" value="1"/>
</dbReference>
<dbReference type="Pfam" id="PF02744">
    <property type="entry name" value="GalP_UDP_tr_C"/>
    <property type="match status" value="1"/>
</dbReference>
<dbReference type="GO" id="GO:0005737">
    <property type="term" value="C:cytoplasm"/>
    <property type="evidence" value="ECO:0007669"/>
    <property type="project" value="TreeGrafter"/>
</dbReference>
<dbReference type="CTD" id="2592"/>
<evidence type="ECO:0000256" key="1">
    <source>
        <dbReference type="ARBA" id="ARBA00001107"/>
    </source>
</evidence>
<dbReference type="PANTHER" id="PTHR11943">
    <property type="entry name" value="GALACTOSE-1-PHOSPHATE URIDYLYLTRANSFERASE"/>
    <property type="match status" value="1"/>
</dbReference>
<reference evidence="17" key="1">
    <citation type="submission" date="2025-08" db="UniProtKB">
        <authorList>
            <consortium name="RefSeq"/>
        </authorList>
    </citation>
    <scope>IDENTIFICATION</scope>
</reference>
<comment type="cofactor">
    <cofactor evidence="2">
        <name>Zn(2+)</name>
        <dbReference type="ChEBI" id="CHEBI:29105"/>
    </cofactor>
</comment>
<accession>A0AAJ7C1P4</accession>
<dbReference type="GO" id="GO:0033499">
    <property type="term" value="P:galactose catabolic process via UDP-galactose, Leloir pathway"/>
    <property type="evidence" value="ECO:0007669"/>
    <property type="project" value="TreeGrafter"/>
</dbReference>
<dbReference type="Gene3D" id="3.30.428.10">
    <property type="entry name" value="HIT-like"/>
    <property type="match status" value="2"/>
</dbReference>
<dbReference type="PANTHER" id="PTHR11943:SF1">
    <property type="entry name" value="GALACTOSE-1-PHOSPHATE URIDYLYLTRANSFERASE"/>
    <property type="match status" value="1"/>
</dbReference>
<keyword evidence="5 12" id="KW-0808">Transferase</keyword>
<evidence type="ECO:0000313" key="17">
    <source>
        <dbReference type="RefSeq" id="XP_015599663.1"/>
    </source>
</evidence>
<dbReference type="InterPro" id="IPR001937">
    <property type="entry name" value="GalP_UDPtransf1"/>
</dbReference>
<evidence type="ECO:0000256" key="11">
    <source>
        <dbReference type="PIRSR" id="PIRSR000808-1"/>
    </source>
</evidence>
<organism evidence="16 17">
    <name type="scientific">Cephus cinctus</name>
    <name type="common">Wheat stem sawfly</name>
    <dbReference type="NCBI Taxonomy" id="211228"/>
    <lineage>
        <taxon>Eukaryota</taxon>
        <taxon>Metazoa</taxon>
        <taxon>Ecdysozoa</taxon>
        <taxon>Arthropoda</taxon>
        <taxon>Hexapoda</taxon>
        <taxon>Insecta</taxon>
        <taxon>Pterygota</taxon>
        <taxon>Neoptera</taxon>
        <taxon>Endopterygota</taxon>
        <taxon>Hymenoptera</taxon>
        <taxon>Cephoidea</taxon>
        <taxon>Cephidae</taxon>
        <taxon>Cephus</taxon>
    </lineage>
</organism>
<dbReference type="NCBIfam" id="TIGR00209">
    <property type="entry name" value="galT_1"/>
    <property type="match status" value="1"/>
</dbReference>
<comment type="similarity">
    <text evidence="4 12">Belongs to the galactose-1-phosphate uridylyltransferase type 1 family.</text>
</comment>
<feature type="domain" description="Galactose-1-phosphate uridyl transferase N-terminal" evidence="14">
    <location>
        <begin position="20"/>
        <end position="193"/>
    </location>
</feature>
<dbReference type="CDD" id="cd00608">
    <property type="entry name" value="GalT"/>
    <property type="match status" value="1"/>
</dbReference>
<evidence type="ECO:0000256" key="10">
    <source>
        <dbReference type="ARBA" id="ARBA00023277"/>
    </source>
</evidence>
<dbReference type="FunFam" id="3.30.428.10:FF:000002">
    <property type="entry name" value="Galactose-1-phosphate uridylyltransferase"/>
    <property type="match status" value="1"/>
</dbReference>
<proteinExistence type="inferred from homology"/>